<sequence length="195" mass="21837">MRALLLLILPIAFLAGCTPPPPPWAFNCPATNALVRYDDGRTYRFVRRDGNACIAKDAQEQEHRLVWGMIEERGLEGRGHAEGLNGFFPAAASAQSRYEATVTSEGSGIRYAFPTMWRTVAVVERVETPAGNFQATVLERRVMAQAPNDQSFVIRYWIDRASNLVVKRTVEIERGSTLLRGYTAQAVEIPDQRRP</sequence>
<accession>A0ABS5F5H0</accession>
<gene>
    <name evidence="2" type="ORF">GXW71_25930</name>
</gene>
<proteinExistence type="predicted"/>
<dbReference type="RefSeq" id="WP_211855597.1">
    <property type="nucleotide sequence ID" value="NZ_JAAGBB010000041.1"/>
</dbReference>
<comment type="caution">
    <text evidence="2">The sequence shown here is derived from an EMBL/GenBank/DDBJ whole genome shotgun (WGS) entry which is preliminary data.</text>
</comment>
<evidence type="ECO:0000313" key="3">
    <source>
        <dbReference type="Proteomes" id="UP001196870"/>
    </source>
</evidence>
<reference evidence="3" key="1">
    <citation type="journal article" date="2021" name="Syst. Appl. Microbiol.">
        <title>Roseomonas hellenica sp. nov., isolated from roots of wild-growing Alkanna tinctoria.</title>
        <authorList>
            <person name="Rat A."/>
            <person name="Naranjo H.D."/>
            <person name="Lebbe L."/>
            <person name="Cnockaert M."/>
            <person name="Krigas N."/>
            <person name="Grigoriadou K."/>
            <person name="Maloupa E."/>
            <person name="Willems A."/>
        </authorList>
    </citation>
    <scope>NUCLEOTIDE SEQUENCE [LARGE SCALE GENOMIC DNA]</scope>
    <source>
        <strain evidence="3">LMG 31523</strain>
    </source>
</reference>
<keyword evidence="1" id="KW-0732">Signal</keyword>
<keyword evidence="3" id="KW-1185">Reference proteome</keyword>
<protein>
    <recommendedName>
        <fullName evidence="4">Lipoprotein</fullName>
    </recommendedName>
</protein>
<dbReference type="PROSITE" id="PS51257">
    <property type="entry name" value="PROKAR_LIPOPROTEIN"/>
    <property type="match status" value="1"/>
</dbReference>
<evidence type="ECO:0000256" key="1">
    <source>
        <dbReference type="SAM" id="SignalP"/>
    </source>
</evidence>
<feature type="chain" id="PRO_5047369031" description="Lipoprotein" evidence="1">
    <location>
        <begin position="26"/>
        <end position="195"/>
    </location>
</feature>
<evidence type="ECO:0000313" key="2">
    <source>
        <dbReference type="EMBL" id="MBR0667821.1"/>
    </source>
</evidence>
<organism evidence="2 3">
    <name type="scientific">Plastoroseomonas hellenica</name>
    <dbReference type="NCBI Taxonomy" id="2687306"/>
    <lineage>
        <taxon>Bacteria</taxon>
        <taxon>Pseudomonadati</taxon>
        <taxon>Pseudomonadota</taxon>
        <taxon>Alphaproteobacteria</taxon>
        <taxon>Acetobacterales</taxon>
        <taxon>Acetobacteraceae</taxon>
        <taxon>Plastoroseomonas</taxon>
    </lineage>
</organism>
<name>A0ABS5F5H0_9PROT</name>
<evidence type="ECO:0008006" key="4">
    <source>
        <dbReference type="Google" id="ProtNLM"/>
    </source>
</evidence>
<feature type="signal peptide" evidence="1">
    <location>
        <begin position="1"/>
        <end position="25"/>
    </location>
</feature>
<dbReference type="Proteomes" id="UP001196870">
    <property type="component" value="Unassembled WGS sequence"/>
</dbReference>
<dbReference type="EMBL" id="JAAGBB010000041">
    <property type="protein sequence ID" value="MBR0667821.1"/>
    <property type="molecule type" value="Genomic_DNA"/>
</dbReference>